<dbReference type="RefSeq" id="WP_094024818.1">
    <property type="nucleotide sequence ID" value="NZ_NGAF01000002.1"/>
</dbReference>
<dbReference type="EMBL" id="NGAF01000002">
    <property type="protein sequence ID" value="OXR46689.1"/>
    <property type="molecule type" value="Genomic_DNA"/>
</dbReference>
<evidence type="ECO:0000313" key="4">
    <source>
        <dbReference type="Proteomes" id="UP000215506"/>
    </source>
</evidence>
<accession>A0A231HCW5</accession>
<evidence type="ECO:0008006" key="5">
    <source>
        <dbReference type="Google" id="ProtNLM"/>
    </source>
</evidence>
<feature type="compositionally biased region" description="Basic and acidic residues" evidence="1">
    <location>
        <begin position="45"/>
        <end position="57"/>
    </location>
</feature>
<dbReference type="Proteomes" id="UP000215506">
    <property type="component" value="Unassembled WGS sequence"/>
</dbReference>
<proteinExistence type="predicted"/>
<dbReference type="AlphaFoldDB" id="A0A231HCW5"/>
<evidence type="ECO:0000256" key="2">
    <source>
        <dbReference type="SAM" id="SignalP"/>
    </source>
</evidence>
<organism evidence="3 4">
    <name type="scientific">Nocardia cerradoensis</name>
    <dbReference type="NCBI Taxonomy" id="85688"/>
    <lineage>
        <taxon>Bacteria</taxon>
        <taxon>Bacillati</taxon>
        <taxon>Actinomycetota</taxon>
        <taxon>Actinomycetes</taxon>
        <taxon>Mycobacteriales</taxon>
        <taxon>Nocardiaceae</taxon>
        <taxon>Nocardia</taxon>
    </lineage>
</organism>
<feature type="chain" id="PRO_5012511453" description="Secreted protein" evidence="2">
    <location>
        <begin position="29"/>
        <end position="126"/>
    </location>
</feature>
<name>A0A231HCW5_9NOCA</name>
<gene>
    <name evidence="3" type="ORF">B7C42_01664</name>
</gene>
<comment type="caution">
    <text evidence="3">The sequence shown here is derived from an EMBL/GenBank/DDBJ whole genome shotgun (WGS) entry which is preliminary data.</text>
</comment>
<feature type="signal peptide" evidence="2">
    <location>
        <begin position="1"/>
        <end position="28"/>
    </location>
</feature>
<protein>
    <recommendedName>
        <fullName evidence="5">Secreted protein</fullName>
    </recommendedName>
</protein>
<evidence type="ECO:0000313" key="3">
    <source>
        <dbReference type="EMBL" id="OXR46689.1"/>
    </source>
</evidence>
<keyword evidence="2" id="KW-0732">Signal</keyword>
<reference evidence="3 4" key="1">
    <citation type="submission" date="2017-07" db="EMBL/GenBank/DDBJ databases">
        <title>First draft Genome Sequence of Nocardia cerradoensis isolated from human infection.</title>
        <authorList>
            <person name="Carrasco G."/>
        </authorList>
    </citation>
    <scope>NUCLEOTIDE SEQUENCE [LARGE SCALE GENOMIC DNA]</scope>
    <source>
        <strain evidence="3 4">CNM20130759</strain>
    </source>
</reference>
<sequence length="126" mass="13262">MTNTLARLGVTLAATAAVAAAFAPSATADTISYYTNQSDTVRVPPRTENEGDARCNDGDTATGGGALLEGGYSIDEPYMRVVQNGPVGFSGNAAPPAWRVTYHNEDPEDPHGYVVFVICEHTETTP</sequence>
<evidence type="ECO:0000256" key="1">
    <source>
        <dbReference type="SAM" id="MobiDB-lite"/>
    </source>
</evidence>
<keyword evidence="4" id="KW-1185">Reference proteome</keyword>
<feature type="region of interest" description="Disordered" evidence="1">
    <location>
        <begin position="39"/>
        <end position="62"/>
    </location>
</feature>